<evidence type="ECO:0000313" key="3">
    <source>
        <dbReference type="Proteomes" id="UP001219297"/>
    </source>
</evidence>
<dbReference type="Proteomes" id="UP001219297">
    <property type="component" value="Unassembled WGS sequence"/>
</dbReference>
<sequence length="192" mass="20376">MSIKSFAVLPVTLAFACGGSLPAVVAGDEVPQGSHVNMSIPTSEDDALAQDLAKVLIEAESVPPDGQLRTTGSLRWKVTKESSQELSLMGREQGYAPQFRVTAGWYLYLYLNTDEHKRIGMAVGGVLGNAICGSLGVTGVGGLACVTVLATFSRYLMEKGAPGPNQCGELRLLWGAFTPVGYKIINRPCNEI</sequence>
<dbReference type="EMBL" id="JARBHI010000001">
    <property type="protein sequence ID" value="MDE1655591.1"/>
    <property type="molecule type" value="Genomic_DNA"/>
</dbReference>
<dbReference type="GeneID" id="83607990"/>
<name>A0ABT5V5Y8_9ACTO</name>
<comment type="caution">
    <text evidence="2">The sequence shown here is derived from an EMBL/GenBank/DDBJ whole genome shotgun (WGS) entry which is preliminary data.</text>
</comment>
<feature type="chain" id="PRO_5046508747" description="Lipoprotein" evidence="1">
    <location>
        <begin position="17"/>
        <end position="192"/>
    </location>
</feature>
<gene>
    <name evidence="2" type="ORF">PWJ81_00700</name>
</gene>
<organism evidence="2 3">
    <name type="scientific">Actinotignum sanguinis</name>
    <dbReference type="NCBI Taxonomy" id="1445614"/>
    <lineage>
        <taxon>Bacteria</taxon>
        <taxon>Bacillati</taxon>
        <taxon>Actinomycetota</taxon>
        <taxon>Actinomycetes</taxon>
        <taxon>Actinomycetales</taxon>
        <taxon>Actinomycetaceae</taxon>
        <taxon>Actinotignum</taxon>
    </lineage>
</organism>
<accession>A0ABT5V5Y8</accession>
<evidence type="ECO:0000256" key="1">
    <source>
        <dbReference type="SAM" id="SignalP"/>
    </source>
</evidence>
<feature type="signal peptide" evidence="1">
    <location>
        <begin position="1"/>
        <end position="16"/>
    </location>
</feature>
<dbReference type="PROSITE" id="PS51257">
    <property type="entry name" value="PROKAR_LIPOPROTEIN"/>
    <property type="match status" value="1"/>
</dbReference>
<keyword evidence="1" id="KW-0732">Signal</keyword>
<proteinExistence type="predicted"/>
<protein>
    <recommendedName>
        <fullName evidence="4">Lipoprotein</fullName>
    </recommendedName>
</protein>
<reference evidence="2 3" key="1">
    <citation type="submission" date="2023-02" db="EMBL/GenBank/DDBJ databases">
        <title>Defining the Infant Male Urobiome and Moving Towards Mechanisms in Urobiome Research.</title>
        <authorList>
            <person name="Reasoner S."/>
            <person name="Flores V."/>
            <person name="Van Horn G."/>
            <person name="Morales G."/>
            <person name="Peard L."/>
            <person name="Abelson B."/>
            <person name="Manuel C."/>
            <person name="Lee J."/>
            <person name="Baker B."/>
            <person name="Williams T."/>
            <person name="Schmitz J."/>
            <person name="Clayton D."/>
            <person name="Hadjifrangiskou M."/>
        </authorList>
    </citation>
    <scope>NUCLEOTIDE SEQUENCE [LARGE SCALE GENOMIC DNA]</scope>
    <source>
        <strain evidence="2 3">AS1053</strain>
    </source>
</reference>
<evidence type="ECO:0000313" key="2">
    <source>
        <dbReference type="EMBL" id="MDE1655591.1"/>
    </source>
</evidence>
<dbReference type="RefSeq" id="WP_274733019.1">
    <property type="nucleotide sequence ID" value="NZ_CAMXYX010000047.1"/>
</dbReference>
<evidence type="ECO:0008006" key="4">
    <source>
        <dbReference type="Google" id="ProtNLM"/>
    </source>
</evidence>
<keyword evidence="3" id="KW-1185">Reference proteome</keyword>